<dbReference type="GO" id="GO:0016747">
    <property type="term" value="F:acyltransferase activity, transferring groups other than amino-acyl groups"/>
    <property type="evidence" value="ECO:0007669"/>
    <property type="project" value="InterPro"/>
</dbReference>
<dbReference type="InterPro" id="IPR050879">
    <property type="entry name" value="Acyltransferase_3"/>
</dbReference>
<feature type="transmembrane region" description="Helical" evidence="8">
    <location>
        <begin position="195"/>
        <end position="218"/>
    </location>
</feature>
<dbReference type="GO" id="GO:0005886">
    <property type="term" value="C:plasma membrane"/>
    <property type="evidence" value="ECO:0007669"/>
    <property type="project" value="UniProtKB-SubCell"/>
</dbReference>
<evidence type="ECO:0000313" key="13">
    <source>
        <dbReference type="Proteomes" id="UP000255213"/>
    </source>
</evidence>
<dbReference type="SUPFAM" id="SSF52266">
    <property type="entry name" value="SGNH hydrolase"/>
    <property type="match status" value="1"/>
</dbReference>
<feature type="transmembrane region" description="Helical" evidence="8">
    <location>
        <begin position="370"/>
        <end position="389"/>
    </location>
</feature>
<evidence type="ECO:0000259" key="9">
    <source>
        <dbReference type="Pfam" id="PF01757"/>
    </source>
</evidence>
<keyword evidence="12" id="KW-1185">Reference proteome</keyword>
<dbReference type="Pfam" id="PF01757">
    <property type="entry name" value="Acyl_transf_3"/>
    <property type="match status" value="1"/>
</dbReference>
<evidence type="ECO:0000313" key="10">
    <source>
        <dbReference type="EMBL" id="OLF49646.1"/>
    </source>
</evidence>
<feature type="transmembrane region" description="Helical" evidence="8">
    <location>
        <begin position="238"/>
        <end position="255"/>
    </location>
</feature>
<evidence type="ECO:0000313" key="11">
    <source>
        <dbReference type="EMBL" id="SUN08457.1"/>
    </source>
</evidence>
<keyword evidence="7 11" id="KW-0012">Acyltransferase</keyword>
<dbReference type="InterPro" id="IPR002656">
    <property type="entry name" value="Acyl_transf_3_dom"/>
</dbReference>
<dbReference type="EC" id="2.3.1.-" evidence="11"/>
<dbReference type="Proteomes" id="UP000255213">
    <property type="component" value="Unassembled WGS sequence"/>
</dbReference>
<organism evidence="10 12">
    <name type="scientific">Streptococcus acidominimus</name>
    <dbReference type="NCBI Taxonomy" id="1326"/>
    <lineage>
        <taxon>Bacteria</taxon>
        <taxon>Bacillati</taxon>
        <taxon>Bacillota</taxon>
        <taxon>Bacilli</taxon>
        <taxon>Lactobacillales</taxon>
        <taxon>Streptococcaceae</taxon>
        <taxon>Streptococcus</taxon>
    </lineage>
</organism>
<evidence type="ECO:0000256" key="7">
    <source>
        <dbReference type="ARBA" id="ARBA00023315"/>
    </source>
</evidence>
<dbReference type="AlphaFoldDB" id="A0A1Q8ECX5"/>
<dbReference type="InterPro" id="IPR036514">
    <property type="entry name" value="SGNH_hydro_sf"/>
</dbReference>
<comment type="subcellular location">
    <subcellularLocation>
        <location evidence="1">Cell membrane</location>
        <topology evidence="1">Multi-pass membrane protein</topology>
    </subcellularLocation>
</comment>
<feature type="transmembrane region" description="Helical" evidence="8">
    <location>
        <begin position="296"/>
        <end position="314"/>
    </location>
</feature>
<evidence type="ECO:0000256" key="1">
    <source>
        <dbReference type="ARBA" id="ARBA00004651"/>
    </source>
</evidence>
<evidence type="ECO:0000256" key="8">
    <source>
        <dbReference type="SAM" id="Phobius"/>
    </source>
</evidence>
<proteinExistence type="predicted"/>
<feature type="transmembrane region" description="Helical" evidence="8">
    <location>
        <begin position="72"/>
        <end position="90"/>
    </location>
</feature>
<dbReference type="PANTHER" id="PTHR23028:SF53">
    <property type="entry name" value="ACYL_TRANSF_3 DOMAIN-CONTAINING PROTEIN"/>
    <property type="match status" value="1"/>
</dbReference>
<dbReference type="PANTHER" id="PTHR23028">
    <property type="entry name" value="ACETYLTRANSFERASE"/>
    <property type="match status" value="1"/>
</dbReference>
<feature type="transmembrane region" description="Helical" evidence="8">
    <location>
        <begin position="102"/>
        <end position="121"/>
    </location>
</feature>
<name>A0A1Q8ECX5_STRAI</name>
<keyword evidence="2" id="KW-1003">Cell membrane</keyword>
<feature type="domain" description="Acyltransferase 3" evidence="9">
    <location>
        <begin position="4"/>
        <end position="344"/>
    </location>
</feature>
<evidence type="ECO:0000313" key="12">
    <source>
        <dbReference type="Proteomes" id="UP000186437"/>
    </source>
</evidence>
<keyword evidence="3 10" id="KW-0808">Transferase</keyword>
<feature type="transmembrane region" description="Helical" evidence="8">
    <location>
        <begin position="261"/>
        <end position="284"/>
    </location>
</feature>
<keyword evidence="6 8" id="KW-0472">Membrane</keyword>
<dbReference type="Gene3D" id="3.40.50.1110">
    <property type="entry name" value="SGNH hydrolase"/>
    <property type="match status" value="1"/>
</dbReference>
<reference evidence="12" key="1">
    <citation type="submission" date="2016-12" db="EMBL/GenBank/DDBJ databases">
        <authorList>
            <person name="Gulvik C.A."/>
        </authorList>
    </citation>
    <scope>NUCLEOTIDE SEQUENCE [LARGE SCALE GENOMIC DNA]</scope>
    <source>
        <strain evidence="12">ATCC 51725</strain>
    </source>
</reference>
<dbReference type="EMBL" id="MSJL01000024">
    <property type="protein sequence ID" value="OLF49646.1"/>
    <property type="molecule type" value="Genomic_DNA"/>
</dbReference>
<feature type="transmembrane region" description="Helical" evidence="8">
    <location>
        <begin position="133"/>
        <end position="154"/>
    </location>
</feature>
<reference evidence="11 13" key="3">
    <citation type="submission" date="2018-06" db="EMBL/GenBank/DDBJ databases">
        <authorList>
            <consortium name="Pathogen Informatics"/>
            <person name="Doyle S."/>
        </authorList>
    </citation>
    <scope>NUCLEOTIDE SEQUENCE [LARGE SCALE GENOMIC DNA]</scope>
    <source>
        <strain evidence="11 13">NCTC12957</strain>
    </source>
</reference>
<evidence type="ECO:0000256" key="3">
    <source>
        <dbReference type="ARBA" id="ARBA00022679"/>
    </source>
</evidence>
<evidence type="ECO:0000256" key="6">
    <source>
        <dbReference type="ARBA" id="ARBA00023136"/>
    </source>
</evidence>
<dbReference type="OrthoDB" id="9796461at2"/>
<dbReference type="Proteomes" id="UP000186437">
    <property type="component" value="Unassembled WGS sequence"/>
</dbReference>
<evidence type="ECO:0000256" key="2">
    <source>
        <dbReference type="ARBA" id="ARBA00022475"/>
    </source>
</evidence>
<feature type="transmembrane region" description="Helical" evidence="8">
    <location>
        <begin position="166"/>
        <end position="189"/>
    </location>
</feature>
<dbReference type="EMBL" id="UHEN01000001">
    <property type="protein sequence ID" value="SUN08457.1"/>
    <property type="molecule type" value="Genomic_DNA"/>
</dbReference>
<keyword evidence="5 8" id="KW-1133">Transmembrane helix</keyword>
<evidence type="ECO:0000256" key="4">
    <source>
        <dbReference type="ARBA" id="ARBA00022692"/>
    </source>
</evidence>
<feature type="transmembrane region" description="Helical" evidence="8">
    <location>
        <begin position="326"/>
        <end position="350"/>
    </location>
</feature>
<dbReference type="RefSeq" id="WP_075099335.1">
    <property type="nucleotide sequence ID" value="NZ_MSJL01000024.1"/>
</dbReference>
<evidence type="ECO:0000256" key="5">
    <source>
        <dbReference type="ARBA" id="ARBA00022989"/>
    </source>
</evidence>
<dbReference type="GO" id="GO:0009103">
    <property type="term" value="P:lipopolysaccharide biosynthetic process"/>
    <property type="evidence" value="ECO:0007669"/>
    <property type="project" value="TreeGrafter"/>
</dbReference>
<protein>
    <submittedName>
        <fullName evidence="10">Acetyltransferase</fullName>
    </submittedName>
    <submittedName>
        <fullName evidence="11">Acyltransferase</fullName>
        <ecNumber evidence="11">2.3.1.-</ecNumber>
    </submittedName>
</protein>
<reference evidence="10" key="2">
    <citation type="submission" date="2016-12" db="EMBL/GenBank/DDBJ databases">
        <authorList>
            <person name="Song W.-J."/>
            <person name="Kurnit D.M."/>
        </authorList>
    </citation>
    <scope>NUCLEOTIDE SEQUENCE [LARGE SCALE GENOMIC DNA]</scope>
    <source>
        <strain evidence="10">ATCC 51725</strain>
    </source>
</reference>
<gene>
    <name evidence="11" type="primary">oatA</name>
    <name evidence="10" type="ORF">BU200_06120</name>
    <name evidence="11" type="ORF">NCTC12957_02052</name>
</gene>
<accession>A0A1Q8ECX5</accession>
<sequence length="609" mass="69147">MRIKWFSTIRVLGMVFVLLYHFYISFFPGGFVGVDLFFTLSGYLTTALFLDEYANHQSIDFKRFFKRRFYRIFPPVVLTLLITTPLALLVRNDFIAGIGRQLMAALGFMTNFFELLAGASYENQFTPHLFLHTWSLALEVHFYLLWALIIWGIARLAKTSGQLRGMIFLTSSVLFLISFLAMFISSFFVSSFSTIYFATWTHIFPFFLGSVLASLTGLKILTRPFERAIAKWNLKQTLSVMAGGLLVELLLLFFAKFDSIWTYLIGFLLSSLATALMIYAARILHEKTETIKEPAILLFFSNISYGIYLFHWPFYTIFSQLLSRGLAVLVTLIFSILFATLSFYLIEPYLAGKKARFLNLEFDLSPYKKWIWTSATSLLLLTIGVSLFAPPLGNFERESLINSLYQSSNRMGQTQQLAQRGKASSFEVTEGLTIIGDSVTLRSTEQLNAFFPDAFIDAQGSRNVAQAREILQNNIDNHALMKDVVIATGVNIIYNYEEELEKIISILPNGHHLILVTPYDGNSAQYSDPVAEKYANYTRELAKKYDFITIADWNTVSKNNPQIWAGTDNIHYGSNHETTVEGAKLFAQTIKTALEQAEKQPVKNVGLSE</sequence>
<feature type="transmembrane region" description="Helical" evidence="8">
    <location>
        <begin position="12"/>
        <end position="34"/>
    </location>
</feature>
<keyword evidence="4 8" id="KW-0812">Transmembrane</keyword>